<keyword evidence="4" id="KW-0479">Metal-binding</keyword>
<dbReference type="InterPro" id="IPR029035">
    <property type="entry name" value="DHS-like_NAD/FAD-binding_dom"/>
</dbReference>
<evidence type="ECO:0000259" key="13">
    <source>
        <dbReference type="Pfam" id="PF02776"/>
    </source>
</evidence>
<dbReference type="InterPro" id="IPR011766">
    <property type="entry name" value="TPP_enzyme_TPP-bd"/>
</dbReference>
<evidence type="ECO:0000256" key="8">
    <source>
        <dbReference type="ARBA" id="ARBA00023239"/>
    </source>
</evidence>
<feature type="domain" description="Thiamine pyrophosphate enzyme TPP-binding" evidence="12">
    <location>
        <begin position="411"/>
        <end position="539"/>
    </location>
</feature>
<keyword evidence="15" id="KW-1185">Reference proteome</keyword>
<reference evidence="14 15" key="1">
    <citation type="submission" date="2024-09" db="EMBL/GenBank/DDBJ databases">
        <authorList>
            <person name="Sun Q."/>
            <person name="Mori K."/>
        </authorList>
    </citation>
    <scope>NUCLEOTIDE SEQUENCE [LARGE SCALE GENOMIC DNA]</scope>
    <source>
        <strain evidence="14 15">KCTC 23315</strain>
    </source>
</reference>
<dbReference type="InterPro" id="IPR012110">
    <property type="entry name" value="PDC/IPDC-like"/>
</dbReference>
<feature type="compositionally biased region" description="Polar residues" evidence="10">
    <location>
        <begin position="362"/>
        <end position="372"/>
    </location>
</feature>
<comment type="cofactor">
    <cofactor evidence="2">
        <name>thiamine diphosphate</name>
        <dbReference type="ChEBI" id="CHEBI:58937"/>
    </cofactor>
</comment>
<keyword evidence="6" id="KW-0460">Magnesium</keyword>
<comment type="similarity">
    <text evidence="3 9">Belongs to the TPP enzyme family.</text>
</comment>
<gene>
    <name evidence="14" type="ORF">ACFFJP_02360</name>
</gene>
<evidence type="ECO:0000259" key="11">
    <source>
        <dbReference type="Pfam" id="PF00205"/>
    </source>
</evidence>
<dbReference type="Pfam" id="PF02775">
    <property type="entry name" value="TPP_enzyme_C"/>
    <property type="match status" value="1"/>
</dbReference>
<feature type="region of interest" description="Disordered" evidence="10">
    <location>
        <begin position="350"/>
        <end position="373"/>
    </location>
</feature>
<sequence>MILADLLQRQLSDNGIYDLYTIPGDFILPWLGALESGQRQQAKPLRLIQLSHEPSAVYAADAAARWRNAPSAVMLTYGAGALNAVNAIAQAYMEFVPLLVFAGYPSQQEVASGLLLHHQVSDLDAQRRILTEVTCGQCRLDDPATAVQQLTEVIQRAIAESRPVLIELPRDMANAQVLCLSLPEMQSGASDDVNETALRDAQRQLEQFCLDLPTKVTTPCLLIGVKAKRFGFDHAVAELAQRCGIPALTTLLGRGVLDISAASYKGVYSGAKDDPVLPWLLQSDLLICAGVIRSDSNFAAHPSLLAGRPVLWVDEQRTQLPDGHVIKLPAVEVFAALQHAFTTRAEAKPQVQMPADCDENASRSASEQNAQTDKGWRSDTLVNRLHQLLSQQTHTYPFVVDIGDCLFAALSANPSKLLAPAFYASMGFAVPAALGLQLSSGLRPIVLVGDGAFQMTGLELGHCQRYGLNPIVIVLNNQSWGMIKAFAPALAAAGLAGWQYAALGRAMGCGASQIWNLHQFDGALADALADTRRPRLIEVMLPQHSYSETLASFQRGLCNSA</sequence>
<dbReference type="EMBL" id="JBHLXP010000001">
    <property type="protein sequence ID" value="MFC0047130.1"/>
    <property type="molecule type" value="Genomic_DNA"/>
</dbReference>
<evidence type="ECO:0000256" key="6">
    <source>
        <dbReference type="ARBA" id="ARBA00022842"/>
    </source>
</evidence>
<dbReference type="SUPFAM" id="SSF52518">
    <property type="entry name" value="Thiamin diphosphate-binding fold (THDP-binding)"/>
    <property type="match status" value="2"/>
</dbReference>
<evidence type="ECO:0000256" key="4">
    <source>
        <dbReference type="ARBA" id="ARBA00022723"/>
    </source>
</evidence>
<keyword evidence="5" id="KW-0210">Decarboxylase</keyword>
<dbReference type="SUPFAM" id="SSF52467">
    <property type="entry name" value="DHS-like NAD/FAD-binding domain"/>
    <property type="match status" value="1"/>
</dbReference>
<dbReference type="RefSeq" id="WP_377240088.1">
    <property type="nucleotide sequence ID" value="NZ_JBHLXP010000001.1"/>
</dbReference>
<evidence type="ECO:0000313" key="15">
    <source>
        <dbReference type="Proteomes" id="UP001589813"/>
    </source>
</evidence>
<evidence type="ECO:0000256" key="7">
    <source>
        <dbReference type="ARBA" id="ARBA00023052"/>
    </source>
</evidence>
<evidence type="ECO:0000256" key="2">
    <source>
        <dbReference type="ARBA" id="ARBA00001964"/>
    </source>
</evidence>
<evidence type="ECO:0000256" key="3">
    <source>
        <dbReference type="ARBA" id="ARBA00007812"/>
    </source>
</evidence>
<dbReference type="InterPro" id="IPR029061">
    <property type="entry name" value="THDP-binding"/>
</dbReference>
<keyword evidence="7 9" id="KW-0786">Thiamine pyrophosphate</keyword>
<comment type="cofactor">
    <cofactor evidence="1">
        <name>a metal cation</name>
        <dbReference type="ChEBI" id="CHEBI:25213"/>
    </cofactor>
</comment>
<dbReference type="InterPro" id="IPR012000">
    <property type="entry name" value="Thiamin_PyroP_enz_cen_dom"/>
</dbReference>
<evidence type="ECO:0000256" key="5">
    <source>
        <dbReference type="ARBA" id="ARBA00022793"/>
    </source>
</evidence>
<evidence type="ECO:0000256" key="9">
    <source>
        <dbReference type="RuleBase" id="RU362132"/>
    </source>
</evidence>
<dbReference type="PANTHER" id="PTHR43452:SF30">
    <property type="entry name" value="PYRUVATE DECARBOXYLASE ISOZYME 1-RELATED"/>
    <property type="match status" value="1"/>
</dbReference>
<feature type="domain" description="Thiamine pyrophosphate enzyme N-terminal TPP-binding" evidence="13">
    <location>
        <begin position="3"/>
        <end position="119"/>
    </location>
</feature>
<dbReference type="Proteomes" id="UP001589813">
    <property type="component" value="Unassembled WGS sequence"/>
</dbReference>
<keyword evidence="8" id="KW-0456">Lyase</keyword>
<accession>A0ABV6B8D8</accession>
<dbReference type="PANTHER" id="PTHR43452">
    <property type="entry name" value="PYRUVATE DECARBOXYLASE"/>
    <property type="match status" value="1"/>
</dbReference>
<evidence type="ECO:0000259" key="12">
    <source>
        <dbReference type="Pfam" id="PF02775"/>
    </source>
</evidence>
<feature type="domain" description="Thiamine pyrophosphate enzyme central" evidence="11">
    <location>
        <begin position="217"/>
        <end position="330"/>
    </location>
</feature>
<protein>
    <submittedName>
        <fullName evidence="14">Thiamine pyrophosphate-dependent enzyme</fullName>
    </submittedName>
</protein>
<dbReference type="Pfam" id="PF02776">
    <property type="entry name" value="TPP_enzyme_N"/>
    <property type="match status" value="1"/>
</dbReference>
<dbReference type="Pfam" id="PF00205">
    <property type="entry name" value="TPP_enzyme_M"/>
    <property type="match status" value="1"/>
</dbReference>
<dbReference type="Gene3D" id="3.40.50.1220">
    <property type="entry name" value="TPP-binding domain"/>
    <property type="match status" value="1"/>
</dbReference>
<organism evidence="14 15">
    <name type="scientific">Rheinheimera tilapiae</name>
    <dbReference type="NCBI Taxonomy" id="875043"/>
    <lineage>
        <taxon>Bacteria</taxon>
        <taxon>Pseudomonadati</taxon>
        <taxon>Pseudomonadota</taxon>
        <taxon>Gammaproteobacteria</taxon>
        <taxon>Chromatiales</taxon>
        <taxon>Chromatiaceae</taxon>
        <taxon>Rheinheimera</taxon>
    </lineage>
</organism>
<dbReference type="InterPro" id="IPR012001">
    <property type="entry name" value="Thiamin_PyroP_enz_TPP-bd_dom"/>
</dbReference>
<name>A0ABV6B8D8_9GAMM</name>
<comment type="caution">
    <text evidence="14">The sequence shown here is derived from an EMBL/GenBank/DDBJ whole genome shotgun (WGS) entry which is preliminary data.</text>
</comment>
<dbReference type="Gene3D" id="3.40.50.970">
    <property type="match status" value="2"/>
</dbReference>
<evidence type="ECO:0000313" key="14">
    <source>
        <dbReference type="EMBL" id="MFC0047130.1"/>
    </source>
</evidence>
<evidence type="ECO:0000256" key="10">
    <source>
        <dbReference type="SAM" id="MobiDB-lite"/>
    </source>
</evidence>
<evidence type="ECO:0000256" key="1">
    <source>
        <dbReference type="ARBA" id="ARBA00001920"/>
    </source>
</evidence>
<proteinExistence type="inferred from homology"/>